<dbReference type="AlphaFoldDB" id="A0A2K3NE97"/>
<organism evidence="2 3">
    <name type="scientific">Trifolium pratense</name>
    <name type="common">Red clover</name>
    <dbReference type="NCBI Taxonomy" id="57577"/>
    <lineage>
        <taxon>Eukaryota</taxon>
        <taxon>Viridiplantae</taxon>
        <taxon>Streptophyta</taxon>
        <taxon>Embryophyta</taxon>
        <taxon>Tracheophyta</taxon>
        <taxon>Spermatophyta</taxon>
        <taxon>Magnoliopsida</taxon>
        <taxon>eudicotyledons</taxon>
        <taxon>Gunneridae</taxon>
        <taxon>Pentapetalae</taxon>
        <taxon>rosids</taxon>
        <taxon>fabids</taxon>
        <taxon>Fabales</taxon>
        <taxon>Fabaceae</taxon>
        <taxon>Papilionoideae</taxon>
        <taxon>50 kb inversion clade</taxon>
        <taxon>NPAAA clade</taxon>
        <taxon>Hologalegina</taxon>
        <taxon>IRL clade</taxon>
        <taxon>Trifolieae</taxon>
        <taxon>Trifolium</taxon>
    </lineage>
</organism>
<feature type="non-terminal residue" evidence="2">
    <location>
        <position position="26"/>
    </location>
</feature>
<comment type="caution">
    <text evidence="2">The sequence shown here is derived from an EMBL/GenBank/DDBJ whole genome shotgun (WGS) entry which is preliminary data.</text>
</comment>
<dbReference type="Proteomes" id="UP000236291">
    <property type="component" value="Unassembled WGS sequence"/>
</dbReference>
<evidence type="ECO:0000256" key="1">
    <source>
        <dbReference type="SAM" id="MobiDB-lite"/>
    </source>
</evidence>
<reference evidence="2 3" key="2">
    <citation type="journal article" date="2017" name="Front. Plant Sci.">
        <title>Gene Classification and Mining of Molecular Markers Useful in Red Clover (Trifolium pratense) Breeding.</title>
        <authorList>
            <person name="Istvanek J."/>
            <person name="Dluhosova J."/>
            <person name="Dluhos P."/>
            <person name="Patkova L."/>
            <person name="Nedelnik J."/>
            <person name="Repkova J."/>
        </authorList>
    </citation>
    <scope>NUCLEOTIDE SEQUENCE [LARGE SCALE GENOMIC DNA]</scope>
    <source>
        <strain evidence="3">cv. Tatra</strain>
        <tissue evidence="2">Young leaves</tissue>
    </source>
</reference>
<name>A0A2K3NE97_TRIPR</name>
<accession>A0A2K3NE97</accession>
<proteinExistence type="predicted"/>
<dbReference type="EMBL" id="ASHM01019998">
    <property type="protein sequence ID" value="PNY01350.1"/>
    <property type="molecule type" value="Genomic_DNA"/>
</dbReference>
<evidence type="ECO:0000313" key="2">
    <source>
        <dbReference type="EMBL" id="PNY01350.1"/>
    </source>
</evidence>
<evidence type="ECO:0000313" key="3">
    <source>
        <dbReference type="Proteomes" id="UP000236291"/>
    </source>
</evidence>
<feature type="region of interest" description="Disordered" evidence="1">
    <location>
        <begin position="1"/>
        <end position="26"/>
    </location>
</feature>
<gene>
    <name evidence="2" type="ORF">L195_g024642</name>
</gene>
<protein>
    <submittedName>
        <fullName evidence="2">Uncharacterized protein</fullName>
    </submittedName>
</protein>
<reference evidence="2 3" key="1">
    <citation type="journal article" date="2014" name="Am. J. Bot.">
        <title>Genome assembly and annotation for red clover (Trifolium pratense; Fabaceae).</title>
        <authorList>
            <person name="Istvanek J."/>
            <person name="Jaros M."/>
            <person name="Krenek A."/>
            <person name="Repkova J."/>
        </authorList>
    </citation>
    <scope>NUCLEOTIDE SEQUENCE [LARGE SCALE GENOMIC DNA]</scope>
    <source>
        <strain evidence="3">cv. Tatra</strain>
        <tissue evidence="2">Young leaves</tissue>
    </source>
</reference>
<sequence length="26" mass="3091">MKKLGTRENVKRMKGDRESSGRKLER</sequence>